<dbReference type="AlphaFoldDB" id="A0A0G0H5V9"/>
<organism evidence="1 2">
    <name type="scientific">Candidatus Roizmanbacteria bacterium GW2011_GWA2_37_7</name>
    <dbReference type="NCBI Taxonomy" id="1618481"/>
    <lineage>
        <taxon>Bacteria</taxon>
        <taxon>Candidatus Roizmaniibacteriota</taxon>
    </lineage>
</organism>
<dbReference type="Proteomes" id="UP000034471">
    <property type="component" value="Unassembled WGS sequence"/>
</dbReference>
<dbReference type="EMBL" id="LBTJ01000007">
    <property type="protein sequence ID" value="KKQ38618.1"/>
    <property type="molecule type" value="Genomic_DNA"/>
</dbReference>
<accession>A0A0G0H5V9</accession>
<evidence type="ECO:0008006" key="3">
    <source>
        <dbReference type="Google" id="ProtNLM"/>
    </source>
</evidence>
<comment type="caution">
    <text evidence="1">The sequence shown here is derived from an EMBL/GenBank/DDBJ whole genome shotgun (WGS) entry which is preliminary data.</text>
</comment>
<sequence length="248" mass="28079">MSTIIFCLKAIMKIKVKTPEKTKMLVEPGQKVDFSTPMSQILQKHMVYIPIAEMMGFDPKNIFQHLKHVIGDNIQKGDILAEHKSLFTTKQYLSEISGVLREIKHDAGTIAIEQEEKDSSTTNCYFIGEIDGIYDGFLELNVNDVHTAKLYHQTPYFGASIFYLDPSGKYSDDDLEDACIFAPAVNPIDAVKMETLGACGLITKSKIPTDTKIYQVILADNQDFEHIQKKEYPYLLIGHEPMTVIFYN</sequence>
<name>A0A0G0H5V9_9BACT</name>
<evidence type="ECO:0000313" key="2">
    <source>
        <dbReference type="Proteomes" id="UP000034471"/>
    </source>
</evidence>
<gene>
    <name evidence="1" type="ORF">US54_C0007G0038</name>
</gene>
<evidence type="ECO:0000313" key="1">
    <source>
        <dbReference type="EMBL" id="KKQ38618.1"/>
    </source>
</evidence>
<dbReference type="STRING" id="1618481.US54_C0007G0038"/>
<protein>
    <recommendedName>
        <fullName evidence="3">RnfC Barrel sandwich hybrid domain-containing protein</fullName>
    </recommendedName>
</protein>
<proteinExistence type="predicted"/>
<reference evidence="1 2" key="1">
    <citation type="journal article" date="2015" name="Nature">
        <title>rRNA introns, odd ribosomes, and small enigmatic genomes across a large radiation of phyla.</title>
        <authorList>
            <person name="Brown C.T."/>
            <person name="Hug L.A."/>
            <person name="Thomas B.C."/>
            <person name="Sharon I."/>
            <person name="Castelle C.J."/>
            <person name="Singh A."/>
            <person name="Wilkins M.J."/>
            <person name="Williams K.H."/>
            <person name="Banfield J.F."/>
        </authorList>
    </citation>
    <scope>NUCLEOTIDE SEQUENCE [LARGE SCALE GENOMIC DNA]</scope>
</reference>